<feature type="region of interest" description="Disordered" evidence="1">
    <location>
        <begin position="200"/>
        <end position="238"/>
    </location>
</feature>
<dbReference type="InParanoid" id="A0A7N2RFB9"/>
<feature type="region of interest" description="Disordered" evidence="1">
    <location>
        <begin position="282"/>
        <end position="302"/>
    </location>
</feature>
<evidence type="ECO:0000313" key="3">
    <source>
        <dbReference type="EnsemblPlants" id="QL93p0107_0034:mrna"/>
    </source>
</evidence>
<evidence type="ECO:0000313" key="4">
    <source>
        <dbReference type="Proteomes" id="UP000594261"/>
    </source>
</evidence>
<sequence>MEALTKHWKSLSLSEREGSGLCLKKEQASSVHAIAARFLTKRPLNLDAIANTFTPLWRTKSGFKIKHIEDHVVLFSFDNKADVDRIIAAEPWSFDKHAMVITRYDKDETKLSSDQSLVAFWVQVYDIPIRFRNKAVAEQICEAIGTILQVVSSEDSEVWMDSEGTLKTEDQQFGPWLRAPPFLVSRKKVVSVPGFFTKKANDKANLQPPSPRPQPSLTSTPKPPSHVAKPTGSNKMCSDTLHILSPEDAECITEDHLKNPPFQPDFEDLIRDIDKDLSRFDSEASEFQNSNAALPAPTLDSTYLPDQLPGPLNKRSVTQPKKPIPFSDLTNLDPGLVQKQAQVGGKWICVLRPTQYGDNLPLDTSLGKRHSSEPQISPLPSKRRALDGAKQNETPLPTAAAEPQPRRAQ</sequence>
<proteinExistence type="predicted"/>
<dbReference type="Gramene" id="QL93p0107_0034:mrna">
    <property type="protein sequence ID" value="QL93p0107_0034:mrna"/>
    <property type="gene ID" value="QL93p0107_0034"/>
</dbReference>
<dbReference type="AlphaFoldDB" id="A0A7N2RFB9"/>
<name>A0A7N2RFB9_QUELO</name>
<protein>
    <recommendedName>
        <fullName evidence="2">DUF4283 domain-containing protein</fullName>
    </recommendedName>
</protein>
<reference evidence="3" key="1">
    <citation type="submission" date="2021-01" db="UniProtKB">
        <authorList>
            <consortium name="EnsemblPlants"/>
        </authorList>
    </citation>
    <scope>IDENTIFICATION</scope>
</reference>
<keyword evidence="4" id="KW-1185">Reference proteome</keyword>
<dbReference type="Proteomes" id="UP000594261">
    <property type="component" value="Unassembled WGS sequence"/>
</dbReference>
<organism evidence="3 4">
    <name type="scientific">Quercus lobata</name>
    <name type="common">Valley oak</name>
    <dbReference type="NCBI Taxonomy" id="97700"/>
    <lineage>
        <taxon>Eukaryota</taxon>
        <taxon>Viridiplantae</taxon>
        <taxon>Streptophyta</taxon>
        <taxon>Embryophyta</taxon>
        <taxon>Tracheophyta</taxon>
        <taxon>Spermatophyta</taxon>
        <taxon>Magnoliopsida</taxon>
        <taxon>eudicotyledons</taxon>
        <taxon>Gunneridae</taxon>
        <taxon>Pentapetalae</taxon>
        <taxon>rosids</taxon>
        <taxon>fabids</taxon>
        <taxon>Fagales</taxon>
        <taxon>Fagaceae</taxon>
        <taxon>Quercus</taxon>
    </lineage>
</organism>
<dbReference type="PANTHER" id="PTHR31286">
    <property type="entry name" value="GLYCINE-RICH CELL WALL STRUCTURAL PROTEIN 1.8-LIKE"/>
    <property type="match status" value="1"/>
</dbReference>
<dbReference type="InterPro" id="IPR040256">
    <property type="entry name" value="At4g02000-like"/>
</dbReference>
<dbReference type="Pfam" id="PF14111">
    <property type="entry name" value="DUF4283"/>
    <property type="match status" value="1"/>
</dbReference>
<dbReference type="EnsemblPlants" id="QL93p0107_0034:mrna">
    <property type="protein sequence ID" value="QL93p0107_0034:mrna"/>
    <property type="gene ID" value="QL93p0107_0034"/>
</dbReference>
<dbReference type="InterPro" id="IPR025558">
    <property type="entry name" value="DUF4283"/>
</dbReference>
<feature type="domain" description="DUF4283" evidence="2">
    <location>
        <begin position="31"/>
        <end position="107"/>
    </location>
</feature>
<accession>A0A7N2RFB9</accession>
<evidence type="ECO:0000256" key="1">
    <source>
        <dbReference type="SAM" id="MobiDB-lite"/>
    </source>
</evidence>
<dbReference type="PANTHER" id="PTHR31286:SF167">
    <property type="entry name" value="OS09G0268800 PROTEIN"/>
    <property type="match status" value="1"/>
</dbReference>
<evidence type="ECO:0000259" key="2">
    <source>
        <dbReference type="Pfam" id="PF14111"/>
    </source>
</evidence>
<feature type="region of interest" description="Disordered" evidence="1">
    <location>
        <begin position="361"/>
        <end position="409"/>
    </location>
</feature>